<dbReference type="AlphaFoldDB" id="A0AA35TQ25"/>
<name>A0AA35TQ25_GEOBA</name>
<evidence type="ECO:0000256" key="1">
    <source>
        <dbReference type="SAM" id="MobiDB-lite"/>
    </source>
</evidence>
<accession>A0AA35TQ25</accession>
<dbReference type="InterPro" id="IPR051077">
    <property type="entry name" value="Ca-dependent_lectin"/>
</dbReference>
<evidence type="ECO:0000256" key="2">
    <source>
        <dbReference type="SAM" id="SignalP"/>
    </source>
</evidence>
<feature type="region of interest" description="Disordered" evidence="1">
    <location>
        <begin position="40"/>
        <end position="102"/>
    </location>
</feature>
<dbReference type="Proteomes" id="UP001174909">
    <property type="component" value="Unassembled WGS sequence"/>
</dbReference>
<dbReference type="PANTHER" id="PTHR24024">
    <property type="entry name" value="PULMONARY SURFACTANT-ASSOCIATED PROTEIN A"/>
    <property type="match status" value="1"/>
</dbReference>
<evidence type="ECO:0000313" key="3">
    <source>
        <dbReference type="EMBL" id="CAI8051661.1"/>
    </source>
</evidence>
<sequence>MNMKKTLLAAVVYTAFLFASAQSTVNDDTRNIPSSVALEKRGITAQKPPMVELLRGRDGRDGRDGGPGPRGLPGKDGVNGKTGEQGVRGSPGPPGPRGGGATYVRWGRTTCPDVPGTELVYKGRVAGSHYTHSGGGSNYQCITMEPANFDFGPGTVDASLLYGTEYEMWGNIPKSNLKLHDHDVPCVVCYVTTRTALLMIPGKYTCPKNWTREYYGYLMAAHYKHHRSTFECVDASPEVVVGGHGNHNGALFYHVEPRCGSLPCPPYDQQKEMTCAVCSR</sequence>
<reference evidence="3" key="1">
    <citation type="submission" date="2023-03" db="EMBL/GenBank/DDBJ databases">
        <authorList>
            <person name="Steffen K."/>
            <person name="Cardenas P."/>
        </authorList>
    </citation>
    <scope>NUCLEOTIDE SEQUENCE</scope>
</reference>
<feature type="compositionally biased region" description="Basic and acidic residues" evidence="1">
    <location>
        <begin position="54"/>
        <end position="64"/>
    </location>
</feature>
<evidence type="ECO:0000313" key="4">
    <source>
        <dbReference type="Proteomes" id="UP001174909"/>
    </source>
</evidence>
<organism evidence="3 4">
    <name type="scientific">Geodia barretti</name>
    <name type="common">Barrett's horny sponge</name>
    <dbReference type="NCBI Taxonomy" id="519541"/>
    <lineage>
        <taxon>Eukaryota</taxon>
        <taxon>Metazoa</taxon>
        <taxon>Porifera</taxon>
        <taxon>Demospongiae</taxon>
        <taxon>Heteroscleromorpha</taxon>
        <taxon>Tetractinellida</taxon>
        <taxon>Astrophorina</taxon>
        <taxon>Geodiidae</taxon>
        <taxon>Geodia</taxon>
    </lineage>
</organism>
<dbReference type="GO" id="GO:0005581">
    <property type="term" value="C:collagen trimer"/>
    <property type="evidence" value="ECO:0007669"/>
    <property type="project" value="UniProtKB-KW"/>
</dbReference>
<proteinExistence type="predicted"/>
<keyword evidence="2" id="KW-0732">Signal</keyword>
<feature type="signal peptide" evidence="2">
    <location>
        <begin position="1"/>
        <end position="21"/>
    </location>
</feature>
<gene>
    <name evidence="3" type="ORF">GBAR_LOCUS28291</name>
</gene>
<dbReference type="EMBL" id="CASHTH010003954">
    <property type="protein sequence ID" value="CAI8051661.1"/>
    <property type="molecule type" value="Genomic_DNA"/>
</dbReference>
<keyword evidence="3" id="KW-0176">Collagen</keyword>
<feature type="chain" id="PRO_5041233736" evidence="2">
    <location>
        <begin position="22"/>
        <end position="280"/>
    </location>
</feature>
<protein>
    <submittedName>
        <fullName evidence="3">Short-chain collagen C4</fullName>
    </submittedName>
</protein>
<keyword evidence="4" id="KW-1185">Reference proteome</keyword>
<dbReference type="PANTHER" id="PTHR24024:SF18">
    <property type="entry name" value="SHORT-CHAIN COLLAGEN C4-LIKE"/>
    <property type="match status" value="1"/>
</dbReference>
<dbReference type="GO" id="GO:0005615">
    <property type="term" value="C:extracellular space"/>
    <property type="evidence" value="ECO:0007669"/>
    <property type="project" value="TreeGrafter"/>
</dbReference>
<comment type="caution">
    <text evidence="3">The sequence shown here is derived from an EMBL/GenBank/DDBJ whole genome shotgun (WGS) entry which is preliminary data.</text>
</comment>